<reference evidence="2 3" key="1">
    <citation type="submission" date="2019-05" db="EMBL/GenBank/DDBJ databases">
        <title>Draft genome sequence of Actinomadura geliboluensis A8036.</title>
        <authorList>
            <person name="Saricaoglu S."/>
            <person name="Isik K."/>
        </authorList>
    </citation>
    <scope>NUCLEOTIDE SEQUENCE [LARGE SCALE GENOMIC DNA]</scope>
    <source>
        <strain evidence="2 3">A8036</strain>
    </source>
</reference>
<evidence type="ECO:0000256" key="1">
    <source>
        <dbReference type="SAM" id="Phobius"/>
    </source>
</evidence>
<dbReference type="OrthoDB" id="9966726at2"/>
<comment type="caution">
    <text evidence="2">The sequence shown here is derived from an EMBL/GenBank/DDBJ whole genome shotgun (WGS) entry which is preliminary data.</text>
</comment>
<keyword evidence="3" id="KW-1185">Reference proteome</keyword>
<accession>A0A5S4GD77</accession>
<dbReference type="Proteomes" id="UP000305238">
    <property type="component" value="Unassembled WGS sequence"/>
</dbReference>
<evidence type="ECO:0000313" key="2">
    <source>
        <dbReference type="EMBL" id="TMR30953.1"/>
    </source>
</evidence>
<organism evidence="2 3">
    <name type="scientific">Actinomadura geliboluensis</name>
    <dbReference type="NCBI Taxonomy" id="882440"/>
    <lineage>
        <taxon>Bacteria</taxon>
        <taxon>Bacillati</taxon>
        <taxon>Actinomycetota</taxon>
        <taxon>Actinomycetes</taxon>
        <taxon>Streptosporangiales</taxon>
        <taxon>Thermomonosporaceae</taxon>
        <taxon>Actinomadura</taxon>
    </lineage>
</organism>
<dbReference type="RefSeq" id="WP_138640349.1">
    <property type="nucleotide sequence ID" value="NZ_VCKZ01000320.1"/>
</dbReference>
<proteinExistence type="predicted"/>
<gene>
    <name evidence="2" type="ORF">ETD96_32715</name>
</gene>
<name>A0A5S4GD77_9ACTN</name>
<sequence>MQLHHMVSTRQVGDTIVNRYRLSPVEVLRPDRGSSVIEVRCGACDGVVRLRVHSVQRTRRARRRWLGLVALALLVVAAGSFEIFRFESGHYGDPEFLFIVTPVAWVLGLAAAVFLSFRWHQEDGVRITAQPTPGARHELLPFVR</sequence>
<keyword evidence="1" id="KW-0472">Membrane</keyword>
<keyword evidence="1" id="KW-1133">Transmembrane helix</keyword>
<dbReference type="EMBL" id="VCKZ01000320">
    <property type="protein sequence ID" value="TMR30953.1"/>
    <property type="molecule type" value="Genomic_DNA"/>
</dbReference>
<dbReference type="AlphaFoldDB" id="A0A5S4GD77"/>
<evidence type="ECO:0000313" key="3">
    <source>
        <dbReference type="Proteomes" id="UP000305238"/>
    </source>
</evidence>
<keyword evidence="1" id="KW-0812">Transmembrane</keyword>
<feature type="transmembrane region" description="Helical" evidence="1">
    <location>
        <begin position="96"/>
        <end position="117"/>
    </location>
</feature>
<protein>
    <submittedName>
        <fullName evidence="2">Uncharacterized protein</fullName>
    </submittedName>
</protein>
<feature type="transmembrane region" description="Helical" evidence="1">
    <location>
        <begin position="65"/>
        <end position="84"/>
    </location>
</feature>